<evidence type="ECO:0000259" key="1">
    <source>
        <dbReference type="Pfam" id="PF09423"/>
    </source>
</evidence>
<name>A0A0C5UYV6_9GAMM</name>
<feature type="domain" description="Phospholipase D N-terminal" evidence="2">
    <location>
        <begin position="56"/>
        <end position="146"/>
    </location>
</feature>
<dbReference type="HOGENOM" id="CLU_015982_1_0_6"/>
<sequence>MDMPIISRRRFLQLSAHAAGSIYVTYAFVGCAPQDDDDDSAPATPSEALGRGTFEHGVASGDPLSDSVILWTRVTPENPATTAVVVEWQVYAEADTAQVIAQGRGEAKLENDFTVKVDIRGLSADTRYRYQFRTANHDSTQGHTRTLPSGSASQLKMAVLSCSNYPAGYFHVYQSVAQIEDLDLVLHLGDYIYEYGADGYATDDAEAMGRVPQPAGDLVSLEDYRTRYAQYRTDTDLQQAHAKTPFILVWDDHEVANDSWKAGAENHSIEQGDYMDRRAAAFKAYFEWLPIRPVNADSDSLMEPTSIYRQFVWGDLVNLLMLDTRHEARDQQLDLTSFYDPATQGINTTALSAAINNEERQLLGSTQLDWLQNAMSASKCTWQILGQQILMGRMYLPYAIVTQAMTISEYAELAQLAVLAQRLAVSDPSLTAEQIAYVQANQSRLTDQVMALLQAPSLPYNLDAWDGYGAERERLLAIAQTLNVKLISLAGDTHNAWASRLTNANGEVVGVELATASVSSPGLEVYLNIDASDYAATEAGIVSLVEDLQYMNTGDRGWLLLSISHDEVVADWQFVSSVKTLEFELQKARQKQLKVTAIQPDQLQEIEF</sequence>
<feature type="domain" description="PhoD-like phosphatase metallophosphatase" evidence="1">
    <location>
        <begin position="157"/>
        <end position="572"/>
    </location>
</feature>
<dbReference type="InterPro" id="IPR029052">
    <property type="entry name" value="Metallo-depent_PP-like"/>
</dbReference>
<dbReference type="AlphaFoldDB" id="A0A0C5UYV6"/>
<dbReference type="InterPro" id="IPR052900">
    <property type="entry name" value="Phospholipid_Metab_Enz"/>
</dbReference>
<keyword evidence="4" id="KW-1185">Reference proteome</keyword>
<dbReference type="EMBL" id="CP007142">
    <property type="protein sequence ID" value="AJQ92510.1"/>
    <property type="molecule type" value="Genomic_DNA"/>
</dbReference>
<evidence type="ECO:0000259" key="2">
    <source>
        <dbReference type="Pfam" id="PF16655"/>
    </source>
</evidence>
<dbReference type="Pfam" id="PF09423">
    <property type="entry name" value="PhoD"/>
    <property type="match status" value="1"/>
</dbReference>
<dbReference type="PATRIC" id="fig|1445510.3.peg.446"/>
<dbReference type="PROSITE" id="PS51318">
    <property type="entry name" value="TAT"/>
    <property type="match status" value="1"/>
</dbReference>
<dbReference type="Pfam" id="PF16655">
    <property type="entry name" value="PhoD_N"/>
    <property type="match status" value="1"/>
</dbReference>
<gene>
    <name evidence="3" type="ORF">YC6258_00460</name>
</gene>
<dbReference type="SUPFAM" id="SSF56300">
    <property type="entry name" value="Metallo-dependent phosphatases"/>
    <property type="match status" value="1"/>
</dbReference>
<dbReference type="STRING" id="1445510.YC6258_00460"/>
<dbReference type="InterPro" id="IPR006311">
    <property type="entry name" value="TAT_signal"/>
</dbReference>
<protein>
    <submittedName>
        <fullName evidence="3">Phosphodiesterase/alkaline phosphatase D</fullName>
    </submittedName>
</protein>
<evidence type="ECO:0000313" key="4">
    <source>
        <dbReference type="Proteomes" id="UP000032266"/>
    </source>
</evidence>
<evidence type="ECO:0000313" key="3">
    <source>
        <dbReference type="EMBL" id="AJQ92510.1"/>
    </source>
</evidence>
<reference evidence="3 4" key="1">
    <citation type="submission" date="2014-01" db="EMBL/GenBank/DDBJ databases">
        <title>Full genme sequencing of cellulolytic bacterium Gynuella sunshinyii YC6258T gen. nov., sp. nov.</title>
        <authorList>
            <person name="Khan H."/>
            <person name="Chung E.J."/>
            <person name="Chung Y.R."/>
        </authorList>
    </citation>
    <scope>NUCLEOTIDE SEQUENCE [LARGE SCALE GENOMIC DNA]</scope>
    <source>
        <strain evidence="3 4">YC6258</strain>
    </source>
</reference>
<dbReference type="InterPro" id="IPR038607">
    <property type="entry name" value="PhoD-like_sf"/>
</dbReference>
<dbReference type="Proteomes" id="UP000032266">
    <property type="component" value="Chromosome"/>
</dbReference>
<dbReference type="Gene3D" id="2.60.40.380">
    <property type="entry name" value="Purple acid phosphatase-like, N-terminal"/>
    <property type="match status" value="1"/>
</dbReference>
<dbReference type="Gene3D" id="3.60.21.70">
    <property type="entry name" value="PhoD-like phosphatase"/>
    <property type="match status" value="1"/>
</dbReference>
<proteinExistence type="predicted"/>
<accession>A0A0C5UYV6</accession>
<dbReference type="InterPro" id="IPR018946">
    <property type="entry name" value="PhoD-like_MPP"/>
</dbReference>
<organism evidence="3 4">
    <name type="scientific">Gynuella sunshinyii YC6258</name>
    <dbReference type="NCBI Taxonomy" id="1445510"/>
    <lineage>
        <taxon>Bacteria</taxon>
        <taxon>Pseudomonadati</taxon>
        <taxon>Pseudomonadota</taxon>
        <taxon>Gammaproteobacteria</taxon>
        <taxon>Oceanospirillales</taxon>
        <taxon>Saccharospirillaceae</taxon>
        <taxon>Gynuella</taxon>
    </lineage>
</organism>
<dbReference type="CDD" id="cd07389">
    <property type="entry name" value="MPP_PhoD"/>
    <property type="match status" value="1"/>
</dbReference>
<dbReference type="PANTHER" id="PTHR43606">
    <property type="entry name" value="PHOSPHATASE, PUTATIVE (AFU_ORTHOLOGUE AFUA_6G08710)-RELATED"/>
    <property type="match status" value="1"/>
</dbReference>
<dbReference type="PANTHER" id="PTHR43606:SF2">
    <property type="entry name" value="ALKALINE PHOSPHATASE FAMILY PROTEIN (AFU_ORTHOLOGUE AFUA_5G03860)"/>
    <property type="match status" value="1"/>
</dbReference>
<dbReference type="KEGG" id="gsn:YC6258_00460"/>
<dbReference type="InterPro" id="IPR032093">
    <property type="entry name" value="PhoD_N"/>
</dbReference>